<protein>
    <submittedName>
        <fullName evidence="3">Peptidyl-prolyl cis-trans isomerase-like 6</fullName>
    </submittedName>
</protein>
<gene>
    <name evidence="3" type="primary">LOC109487358</name>
</gene>
<dbReference type="PANTHER" id="PTHR11071">
    <property type="entry name" value="PEPTIDYL-PROLYL CIS-TRANS ISOMERASE"/>
    <property type="match status" value="1"/>
</dbReference>
<dbReference type="FunFam" id="2.40.100.10:FF:000048">
    <property type="entry name" value="Peptidyl-prolyl cis-trans isomerase"/>
    <property type="match status" value="1"/>
</dbReference>
<dbReference type="RefSeq" id="XP_019646893.1">
    <property type="nucleotide sequence ID" value="XM_019791334.1"/>
</dbReference>
<dbReference type="GeneID" id="109487358"/>
<dbReference type="OrthoDB" id="408413at2759"/>
<dbReference type="PROSITE" id="PS50072">
    <property type="entry name" value="CSA_PPIASE_2"/>
    <property type="match status" value="1"/>
</dbReference>
<dbReference type="InterPro" id="IPR029000">
    <property type="entry name" value="Cyclophilin-like_dom_sf"/>
</dbReference>
<proteinExistence type="predicted"/>
<dbReference type="Pfam" id="PF00160">
    <property type="entry name" value="Pro_isomerase"/>
    <property type="match status" value="1"/>
</dbReference>
<accession>A0A6P5AB91</accession>
<keyword evidence="2" id="KW-1185">Reference proteome</keyword>
<dbReference type="GO" id="GO:0005737">
    <property type="term" value="C:cytoplasm"/>
    <property type="evidence" value="ECO:0007669"/>
    <property type="project" value="TreeGrafter"/>
</dbReference>
<evidence type="ECO:0000313" key="2">
    <source>
        <dbReference type="Proteomes" id="UP000515135"/>
    </source>
</evidence>
<dbReference type="PRINTS" id="PR00153">
    <property type="entry name" value="CSAPPISMRASE"/>
</dbReference>
<name>A0A6P5AB91_BRABE</name>
<evidence type="ECO:0000313" key="3">
    <source>
        <dbReference type="RefSeq" id="XP_019646893.1"/>
    </source>
</evidence>
<sequence>MAADAQVQHLQVYGLLQDETFHIAKACAEALHQKMPEKFSAPDIRPMVEFEWEEYLQSKRKELKGETWAFQEKIISFANGQMLGGHQELIKWAQDNHEYQDFRPPALYLALAEEAYKNRLSNGRTFVYLDISIGGEAAGRLLFELYTDKVPKTCENFRALCTGEKGRSKDTNIDLHYKGSIFHRTVKNGWIQGGDVPNGRGDAGESIYGPVFEDENFAVPHDRRGVLGMANQGRHTNGSQFYITMQPTAWMNTKYVAFGQLIEGTALLQRLEDQPTYNERPKADCRVEDCGVLQPDDVLAQAPVVNGHS</sequence>
<dbReference type="KEGG" id="bbel:109487358"/>
<dbReference type="SUPFAM" id="SSF50891">
    <property type="entry name" value="Cyclophilin-like"/>
    <property type="match status" value="1"/>
</dbReference>
<reference evidence="3" key="1">
    <citation type="submission" date="2025-08" db="UniProtKB">
        <authorList>
            <consortium name="RefSeq"/>
        </authorList>
    </citation>
    <scope>IDENTIFICATION</scope>
    <source>
        <tissue evidence="3">Gonad</tissue>
    </source>
</reference>
<evidence type="ECO:0000259" key="1">
    <source>
        <dbReference type="PROSITE" id="PS50072"/>
    </source>
</evidence>
<organism evidence="2 3">
    <name type="scientific">Branchiostoma belcheri</name>
    <name type="common">Amphioxus</name>
    <dbReference type="NCBI Taxonomy" id="7741"/>
    <lineage>
        <taxon>Eukaryota</taxon>
        <taxon>Metazoa</taxon>
        <taxon>Chordata</taxon>
        <taxon>Cephalochordata</taxon>
        <taxon>Leptocardii</taxon>
        <taxon>Amphioxiformes</taxon>
        <taxon>Branchiostomatidae</taxon>
        <taxon>Branchiostoma</taxon>
    </lineage>
</organism>
<dbReference type="Proteomes" id="UP000515135">
    <property type="component" value="Unplaced"/>
</dbReference>
<dbReference type="InterPro" id="IPR002130">
    <property type="entry name" value="Cyclophilin-type_PPIase_dom"/>
</dbReference>
<feature type="domain" description="PPIase cyclophilin-type" evidence="1">
    <location>
        <begin position="128"/>
        <end position="292"/>
    </location>
</feature>
<dbReference type="Gene3D" id="2.40.100.10">
    <property type="entry name" value="Cyclophilin-like"/>
    <property type="match status" value="1"/>
</dbReference>
<dbReference type="GO" id="GO:0003755">
    <property type="term" value="F:peptidyl-prolyl cis-trans isomerase activity"/>
    <property type="evidence" value="ECO:0007669"/>
    <property type="project" value="InterPro"/>
</dbReference>
<dbReference type="AlphaFoldDB" id="A0A6P5AB91"/>
<dbReference type="PANTHER" id="PTHR11071:SF561">
    <property type="entry name" value="PEPTIDYL-PROLYL CIS-TRANS ISOMERASE D-RELATED"/>
    <property type="match status" value="1"/>
</dbReference>